<accession>A0A821NSN0</accession>
<feature type="non-terminal residue" evidence="2">
    <location>
        <position position="167"/>
    </location>
</feature>
<evidence type="ECO:0000313" key="3">
    <source>
        <dbReference type="Proteomes" id="UP000663873"/>
    </source>
</evidence>
<dbReference type="AlphaFoldDB" id="A0A821NSN0"/>
<comment type="caution">
    <text evidence="2">The sequence shown here is derived from an EMBL/GenBank/DDBJ whole genome shotgun (WGS) entry which is preliminary data.</text>
</comment>
<organism evidence="2 3">
    <name type="scientific">Rotaria socialis</name>
    <dbReference type="NCBI Taxonomy" id="392032"/>
    <lineage>
        <taxon>Eukaryota</taxon>
        <taxon>Metazoa</taxon>
        <taxon>Spiralia</taxon>
        <taxon>Gnathifera</taxon>
        <taxon>Rotifera</taxon>
        <taxon>Eurotatoria</taxon>
        <taxon>Bdelloidea</taxon>
        <taxon>Philodinida</taxon>
        <taxon>Philodinidae</taxon>
        <taxon>Rotaria</taxon>
    </lineage>
</organism>
<dbReference type="InterPro" id="IPR022099">
    <property type="entry name" value="DUF3638"/>
</dbReference>
<dbReference type="Proteomes" id="UP000663873">
    <property type="component" value="Unassembled WGS sequence"/>
</dbReference>
<gene>
    <name evidence="2" type="ORF">UJA718_LOCUS40871</name>
</gene>
<dbReference type="Pfam" id="PF12340">
    <property type="entry name" value="DUF3638"/>
    <property type="match status" value="1"/>
</dbReference>
<dbReference type="EMBL" id="CAJOBP010046456">
    <property type="protein sequence ID" value="CAF4791828.1"/>
    <property type="molecule type" value="Genomic_DNA"/>
</dbReference>
<protein>
    <recommendedName>
        <fullName evidence="1">DUF3638 domain-containing protein</fullName>
    </recommendedName>
</protein>
<evidence type="ECO:0000313" key="2">
    <source>
        <dbReference type="EMBL" id="CAF4791828.1"/>
    </source>
</evidence>
<sequence>ESDEILHVKYQLIYTVGGQQQVDAGEERWKTIQSILNLVKQHAEDVSRMFQEKTCYKSPERKSGFPQFRLQAHEPFPLLCQKIASDWIDSRNYRYADKAIISSFILETYSSIENLVDKFPPLDIQLCLIVRGLLSSEVLLVAFKKRYRVNYGVNPNLSFNRLMAVPF</sequence>
<feature type="domain" description="DUF3638" evidence="1">
    <location>
        <begin position="1"/>
        <end position="46"/>
    </location>
</feature>
<feature type="non-terminal residue" evidence="2">
    <location>
        <position position="1"/>
    </location>
</feature>
<proteinExistence type="predicted"/>
<evidence type="ECO:0000259" key="1">
    <source>
        <dbReference type="Pfam" id="PF12340"/>
    </source>
</evidence>
<keyword evidence="3" id="KW-1185">Reference proteome</keyword>
<reference evidence="2" key="1">
    <citation type="submission" date="2021-02" db="EMBL/GenBank/DDBJ databases">
        <authorList>
            <person name="Nowell W R."/>
        </authorList>
    </citation>
    <scope>NUCLEOTIDE SEQUENCE</scope>
</reference>
<name>A0A821NSN0_9BILA</name>